<dbReference type="NCBIfam" id="NF033745">
    <property type="entry name" value="class_C_sortase"/>
    <property type="match status" value="1"/>
</dbReference>
<proteinExistence type="predicted"/>
<keyword evidence="4" id="KW-1133">Transmembrane helix</keyword>
<keyword evidence="1" id="KW-0378">Hydrolase</keyword>
<feature type="transmembrane region" description="Helical" evidence="4">
    <location>
        <begin position="257"/>
        <end position="277"/>
    </location>
</feature>
<dbReference type="GO" id="GO:0016787">
    <property type="term" value="F:hydrolase activity"/>
    <property type="evidence" value="ECO:0007669"/>
    <property type="project" value="UniProtKB-KW"/>
</dbReference>
<evidence type="ECO:0000256" key="3">
    <source>
        <dbReference type="SAM" id="MobiDB-lite"/>
    </source>
</evidence>
<dbReference type="Proteomes" id="UP000009325">
    <property type="component" value="Unassembled WGS sequence"/>
</dbReference>
<evidence type="ECO:0000313" key="5">
    <source>
        <dbReference type="EMBL" id="CCK83663.1"/>
    </source>
</evidence>
<dbReference type="NCBIfam" id="TIGR01076">
    <property type="entry name" value="sortase_fam"/>
    <property type="match status" value="1"/>
</dbReference>
<dbReference type="EMBL" id="CALZ01000090">
    <property type="protein sequence ID" value="CCK83663.1"/>
    <property type="molecule type" value="Genomic_DNA"/>
</dbReference>
<dbReference type="Gene3D" id="2.40.260.10">
    <property type="entry name" value="Sortase"/>
    <property type="match status" value="1"/>
</dbReference>
<gene>
    <name evidence="5" type="ORF">BN146_05285</name>
    <name evidence="6" type="ORF">BN146_06425</name>
</gene>
<dbReference type="InterPro" id="IPR023365">
    <property type="entry name" value="Sortase_dom-sf"/>
</dbReference>
<dbReference type="InterPro" id="IPR042002">
    <property type="entry name" value="Sortase_C"/>
</dbReference>
<dbReference type="CDD" id="cd05827">
    <property type="entry name" value="Sortase_C"/>
    <property type="match status" value="1"/>
</dbReference>
<dbReference type="AlphaFoldDB" id="K0NWX8"/>
<reference evidence="6 7" key="1">
    <citation type="submission" date="2012-08" db="EMBL/GenBank/DDBJ databases">
        <title>Draft Genome Sequences of Lactobacillus equicursoris CIP 110162T, isolated from thoroughbred racehorse feces and Lactobacillus sp. CRBIP 24.137 isolated from urine of human.</title>
        <authorList>
            <person name="Cousin S."/>
            <person name="Loux V."/>
            <person name="Ma L."/>
            <person name="Creno S."/>
            <person name="Clermont D."/>
            <person name="Bizet C."/>
            <person name="Bouchier C."/>
        </authorList>
    </citation>
    <scope>NUCLEOTIDE SEQUENCE [LARGE SCALE GENOMIC DNA]</scope>
    <source>
        <strain evidence="6 7">66c</strain>
    </source>
</reference>
<dbReference type="EMBL" id="CALZ01000099">
    <property type="protein sequence ID" value="CCK83875.1"/>
    <property type="molecule type" value="Genomic_DNA"/>
</dbReference>
<dbReference type="InterPro" id="IPR005754">
    <property type="entry name" value="Sortase"/>
</dbReference>
<dbReference type="OrthoDB" id="1648028at2"/>
<accession>K0NWX8</accession>
<dbReference type="RefSeq" id="WP_009558108.1">
    <property type="nucleotide sequence ID" value="NZ_CALZ01000090.1"/>
</dbReference>
<dbReference type="Pfam" id="PF04203">
    <property type="entry name" value="Sortase"/>
    <property type="match status" value="1"/>
</dbReference>
<sequence length="308" mass="34821">MKEKKNNKKQNKGSIWPFILLLVAGLALIGYPLSGQVYNFYLSRKKVQSFQKAASKLPTAEVKKRLKLAHAYNESLLSPSQKAAIVDPFSSKEEAAGRAAYAKMLEVKENIAYLDIPKLHQELPVYAGTSEEVLQKGIGHLQGSSLPVGGKSTRTVLTGHRGLPNSRLFTDLPRMKKGDVFYIHNLGQVLAYKVYKIEVIKPSQIEKLKIEKGKDLATLLTCTPYMINTHRLLVTGYRIPYHAKDEKKAQDDSRKQLYLIIGAIVLLILLLILFIWWRKKKKKEKAKQELDKGKEQEALGDGHEQEDE</sequence>
<keyword evidence="4" id="KW-0812">Transmembrane</keyword>
<evidence type="ECO:0000313" key="7">
    <source>
        <dbReference type="Proteomes" id="UP000009325"/>
    </source>
</evidence>
<evidence type="ECO:0000313" key="6">
    <source>
        <dbReference type="EMBL" id="CCK83875.1"/>
    </source>
</evidence>
<evidence type="ECO:0000256" key="2">
    <source>
        <dbReference type="PIRSR" id="PIRSR605754-1"/>
    </source>
</evidence>
<feature type="active site" description="Acyl-thioester intermediate" evidence="2">
    <location>
        <position position="222"/>
    </location>
</feature>
<feature type="region of interest" description="Disordered" evidence="3">
    <location>
        <begin position="287"/>
        <end position="308"/>
    </location>
</feature>
<comment type="caution">
    <text evidence="6">The sequence shown here is derived from an EMBL/GenBank/DDBJ whole genome shotgun (WGS) entry which is preliminary data.</text>
</comment>
<dbReference type="SUPFAM" id="SSF63817">
    <property type="entry name" value="Sortase"/>
    <property type="match status" value="1"/>
</dbReference>
<evidence type="ECO:0000256" key="4">
    <source>
        <dbReference type="SAM" id="Phobius"/>
    </source>
</evidence>
<organism evidence="6 7">
    <name type="scientific">Lactobacillus equicursoris 66c</name>
    <dbReference type="NCBI Taxonomy" id="872326"/>
    <lineage>
        <taxon>Bacteria</taxon>
        <taxon>Bacillati</taxon>
        <taxon>Bacillota</taxon>
        <taxon>Bacilli</taxon>
        <taxon>Lactobacillales</taxon>
        <taxon>Lactobacillaceae</taxon>
        <taxon>Lactobacillus</taxon>
    </lineage>
</organism>
<feature type="active site" description="Proton donor/acceptor" evidence="2">
    <location>
        <position position="160"/>
    </location>
</feature>
<keyword evidence="4" id="KW-0472">Membrane</keyword>
<name>K0NWX8_9LACO</name>
<protein>
    <submittedName>
        <fullName evidence="6">Sortase SrtB</fullName>
    </submittedName>
</protein>
<evidence type="ECO:0000256" key="1">
    <source>
        <dbReference type="ARBA" id="ARBA00022801"/>
    </source>
</evidence>